<protein>
    <submittedName>
        <fullName evidence="1">Uncharacterized protein</fullName>
    </submittedName>
</protein>
<dbReference type="Proteomes" id="UP001055117">
    <property type="component" value="Unassembled WGS sequence"/>
</dbReference>
<comment type="caution">
    <text evidence="1">The sequence shown here is derived from an EMBL/GenBank/DDBJ whole genome shotgun (WGS) entry which is preliminary data.</text>
</comment>
<gene>
    <name evidence="1" type="ORF">AFCDBAGC_3137</name>
</gene>
<proteinExistence type="predicted"/>
<organism evidence="1 2">
    <name type="scientific">Methylobacterium cerastii</name>
    <dbReference type="NCBI Taxonomy" id="932741"/>
    <lineage>
        <taxon>Bacteria</taxon>
        <taxon>Pseudomonadati</taxon>
        <taxon>Pseudomonadota</taxon>
        <taxon>Alphaproteobacteria</taxon>
        <taxon>Hyphomicrobiales</taxon>
        <taxon>Methylobacteriaceae</taxon>
        <taxon>Methylobacterium</taxon>
    </lineage>
</organism>
<evidence type="ECO:0000313" key="1">
    <source>
        <dbReference type="EMBL" id="GJD45266.1"/>
    </source>
</evidence>
<dbReference type="EMBL" id="BPQG01000048">
    <property type="protein sequence ID" value="GJD45266.1"/>
    <property type="molecule type" value="Genomic_DNA"/>
</dbReference>
<evidence type="ECO:0000313" key="2">
    <source>
        <dbReference type="Proteomes" id="UP001055117"/>
    </source>
</evidence>
<sequence>MSTVRVMRMGSVSSAAENVVPFRRIAAAGRPLPYEGGVREGQARRRSEQRALMDAVYATGTLTVAAGDRETKLIASRLQVYGFLAVEEVEPEGSLRRLRPSEAIRARAERPWRLSKPAYAGLSVSIPTVDDFLFEPTGFSA</sequence>
<reference evidence="1 2" key="1">
    <citation type="journal article" date="2021" name="Front. Microbiol.">
        <title>Comprehensive Comparative Genomics and Phenotyping of Methylobacterium Species.</title>
        <authorList>
            <person name="Alessa O."/>
            <person name="Ogura Y."/>
            <person name="Fujitani Y."/>
            <person name="Takami H."/>
            <person name="Hayashi T."/>
            <person name="Sahin N."/>
            <person name="Tani A."/>
        </authorList>
    </citation>
    <scope>NUCLEOTIDE SEQUENCE [LARGE SCALE GENOMIC DNA]</scope>
    <source>
        <strain evidence="1 2">DSM 23679</strain>
    </source>
</reference>
<accession>A0ABQ4QJQ0</accession>
<name>A0ABQ4QJQ0_9HYPH</name>
<keyword evidence="2" id="KW-1185">Reference proteome</keyword>